<dbReference type="EMBL" id="ARZA01000254">
    <property type="protein sequence ID" value="EOC99701.1"/>
    <property type="molecule type" value="Genomic_DNA"/>
</dbReference>
<dbReference type="AlphaFoldDB" id="R1ASQ8"/>
<comment type="caution">
    <text evidence="1">The sequence shown here is derived from an EMBL/GenBank/DDBJ whole genome shotgun (WGS) entry which is preliminary data.</text>
</comment>
<proteinExistence type="predicted"/>
<dbReference type="OrthoDB" id="9760715at2"/>
<sequence>MEFVRENPRNIEEYADILVDEYKGEVINIYKKSIMLRASSSVAIVKGIETKDSGY</sequence>
<reference evidence="1 2" key="1">
    <citation type="journal article" date="2015" name="Geomicrobiol. J.">
        <title>Caldisalinibacter kiritimatiensis gen. nov., sp. nov., a moderately thermohalophilic thiosulfate-reducing bacterium from a hypersaline microbial mat.</title>
        <authorList>
            <person name="Ben Hania W."/>
            <person name="Joseph M."/>
            <person name="Fiebig A."/>
            <person name="Bunk B."/>
            <person name="Klenk H.-P."/>
            <person name="Fardeau M.-L."/>
            <person name="Spring S."/>
        </authorList>
    </citation>
    <scope>NUCLEOTIDE SEQUENCE [LARGE SCALE GENOMIC DNA]</scope>
    <source>
        <strain evidence="1 2">L21-TH-D2</strain>
    </source>
</reference>
<organism evidence="1 2">
    <name type="scientific">Caldisalinibacter kiritimatiensis</name>
    <dbReference type="NCBI Taxonomy" id="1304284"/>
    <lineage>
        <taxon>Bacteria</taxon>
        <taxon>Bacillati</taxon>
        <taxon>Bacillota</taxon>
        <taxon>Tissierellia</taxon>
        <taxon>Tissierellales</taxon>
        <taxon>Thermohalobacteraceae</taxon>
        <taxon>Caldisalinibacter</taxon>
    </lineage>
</organism>
<protein>
    <submittedName>
        <fullName evidence="1">Uncharacterized protein</fullName>
    </submittedName>
</protein>
<accession>R1ASQ8</accession>
<name>R1ASQ8_9FIRM</name>
<dbReference type="RefSeq" id="WP_006316398.1">
    <property type="nucleotide sequence ID" value="NZ_ARZA01000254.1"/>
</dbReference>
<keyword evidence="2" id="KW-1185">Reference proteome</keyword>
<gene>
    <name evidence="1" type="ORF">L21TH_2273</name>
</gene>
<evidence type="ECO:0000313" key="1">
    <source>
        <dbReference type="EMBL" id="EOC99701.1"/>
    </source>
</evidence>
<evidence type="ECO:0000313" key="2">
    <source>
        <dbReference type="Proteomes" id="UP000013378"/>
    </source>
</evidence>
<dbReference type="Proteomes" id="UP000013378">
    <property type="component" value="Unassembled WGS sequence"/>
</dbReference>